<sequence>MDSGADAEHGGLPTDRLLYPHPMPEGLPYLSVPFGIDTDGRPAYWDLRGEHTSTHLLILGDRRPELLGLLRSLVIGVTRHSLATCVLDTTGTELRDLDDWAGTRVAHTATELAALLALVRREFLARLAAVAGERLQVGDLPRVVVIVDQAEELDALLAEHCRDGERPAGQSVEALRQIAVVGSRVNMHLVVVNPPADWLTDPQLRRALPDRIVLGPVDPRLATALWDDPTIGVDPASHADRGLLVGADRAPRKVRCWWTPWLRPDAHDDGAFPRTSAEIERVRLLRRGPYKVKLLTETSQLLDALEHTRQHPMSLDDASTTDDPPNNA</sequence>
<protein>
    <recommendedName>
        <fullName evidence="3">FtsK/SpoIIIE family protein</fullName>
    </recommendedName>
</protein>
<dbReference type="Gene3D" id="3.40.50.300">
    <property type="entry name" value="P-loop containing nucleotide triphosphate hydrolases"/>
    <property type="match status" value="1"/>
</dbReference>
<gene>
    <name evidence="1" type="ORF">F0L68_00705</name>
</gene>
<reference evidence="1 2" key="2">
    <citation type="submission" date="2019-09" db="EMBL/GenBank/DDBJ databases">
        <authorList>
            <person name="Jin C."/>
        </authorList>
    </citation>
    <scope>NUCLEOTIDE SEQUENCE [LARGE SCALE GENOMIC DNA]</scope>
    <source>
        <strain evidence="1 2">AN110305</strain>
    </source>
</reference>
<evidence type="ECO:0000313" key="1">
    <source>
        <dbReference type="EMBL" id="KAA2267085.1"/>
    </source>
</evidence>
<evidence type="ECO:0008006" key="3">
    <source>
        <dbReference type="Google" id="ProtNLM"/>
    </source>
</evidence>
<dbReference type="InterPro" id="IPR027417">
    <property type="entry name" value="P-loop_NTPase"/>
</dbReference>
<dbReference type="EMBL" id="VUOB01000001">
    <property type="protein sequence ID" value="KAA2267085.1"/>
    <property type="molecule type" value="Genomic_DNA"/>
</dbReference>
<dbReference type="Proteomes" id="UP000323454">
    <property type="component" value="Unassembled WGS sequence"/>
</dbReference>
<dbReference type="RefSeq" id="WP_149847394.1">
    <property type="nucleotide sequence ID" value="NZ_VUOB01000001.1"/>
</dbReference>
<reference evidence="1 2" key="1">
    <citation type="submission" date="2019-09" db="EMBL/GenBank/DDBJ databases">
        <title>Goodfellowia gen. nov., a new genus of the Pseudonocardineae related to Actinoalloteichus, containing Goodfellowia coeruleoviolacea gen. nov., comb. nov. gen. nov., comb. nov.</title>
        <authorList>
            <person name="Labeda D."/>
        </authorList>
    </citation>
    <scope>NUCLEOTIDE SEQUENCE [LARGE SCALE GENOMIC DNA]</scope>
    <source>
        <strain evidence="1 2">AN110305</strain>
    </source>
</reference>
<name>A0A5B2XVA9_9PSEU</name>
<dbReference type="OrthoDB" id="5083868at2"/>
<keyword evidence="2" id="KW-1185">Reference proteome</keyword>
<accession>A0A5B2XVA9</accession>
<dbReference type="AlphaFoldDB" id="A0A5B2XVA9"/>
<organism evidence="1 2">
    <name type="scientific">Solihabitans fulvus</name>
    <dbReference type="NCBI Taxonomy" id="1892852"/>
    <lineage>
        <taxon>Bacteria</taxon>
        <taxon>Bacillati</taxon>
        <taxon>Actinomycetota</taxon>
        <taxon>Actinomycetes</taxon>
        <taxon>Pseudonocardiales</taxon>
        <taxon>Pseudonocardiaceae</taxon>
        <taxon>Solihabitans</taxon>
    </lineage>
</organism>
<evidence type="ECO:0000313" key="2">
    <source>
        <dbReference type="Proteomes" id="UP000323454"/>
    </source>
</evidence>
<proteinExistence type="predicted"/>
<comment type="caution">
    <text evidence="1">The sequence shown here is derived from an EMBL/GenBank/DDBJ whole genome shotgun (WGS) entry which is preliminary data.</text>
</comment>